<dbReference type="InterPro" id="IPR029069">
    <property type="entry name" value="HotDog_dom_sf"/>
</dbReference>
<accession>A0A7G9QZR3</accession>
<dbReference type="Pfam" id="PF13279">
    <property type="entry name" value="4HBT_2"/>
    <property type="match status" value="1"/>
</dbReference>
<dbReference type="Gene3D" id="3.10.129.10">
    <property type="entry name" value="Hotdog Thioesterase"/>
    <property type="match status" value="1"/>
</dbReference>
<dbReference type="EMBL" id="CP060712">
    <property type="protein sequence ID" value="QNN48838.1"/>
    <property type="molecule type" value="Genomic_DNA"/>
</dbReference>
<dbReference type="KEGG" id="pei:H9L10_11155"/>
<sequence length="186" mass="21249">MKMYLRLLRVLLAARRGAGLTLWDTAVTPFRVRLSDLDLQRHMNNGTYLTIADLGRVDLMVRSGFWEQMRRRGWYPVVASQSIRYRRSLRWRQRFEVHTRVLGTDGHSTYLEQVFPVGDTVCAEAMIRARFLERGGGSVSQAELEQLVGEFPEDRELPSWVGPWAGQGREGATSPTAPAAVERSER</sequence>
<dbReference type="SUPFAM" id="SSF54637">
    <property type="entry name" value="Thioesterase/thiol ester dehydrase-isomerase"/>
    <property type="match status" value="1"/>
</dbReference>
<protein>
    <submittedName>
        <fullName evidence="2">Acyl-CoA thioesterase</fullName>
    </submittedName>
</protein>
<organism evidence="2 3">
    <name type="scientific">Phycicoccus endophyticus</name>
    <dbReference type="NCBI Taxonomy" id="1690220"/>
    <lineage>
        <taxon>Bacteria</taxon>
        <taxon>Bacillati</taxon>
        <taxon>Actinomycetota</taxon>
        <taxon>Actinomycetes</taxon>
        <taxon>Micrococcales</taxon>
        <taxon>Intrasporangiaceae</taxon>
        <taxon>Phycicoccus</taxon>
    </lineage>
</organism>
<evidence type="ECO:0000313" key="2">
    <source>
        <dbReference type="EMBL" id="QNN48838.1"/>
    </source>
</evidence>
<keyword evidence="3" id="KW-1185">Reference proteome</keyword>
<dbReference type="Proteomes" id="UP000515976">
    <property type="component" value="Chromosome"/>
</dbReference>
<feature type="region of interest" description="Disordered" evidence="1">
    <location>
        <begin position="162"/>
        <end position="186"/>
    </location>
</feature>
<dbReference type="CDD" id="cd00586">
    <property type="entry name" value="4HBT"/>
    <property type="match status" value="1"/>
</dbReference>
<evidence type="ECO:0000313" key="3">
    <source>
        <dbReference type="Proteomes" id="UP000515976"/>
    </source>
</evidence>
<reference evidence="2 3" key="1">
    <citation type="submission" date="2020-08" db="EMBL/GenBank/DDBJ databases">
        <title>Genome sequence of Phycicoccus endophyticus JCM 31784T.</title>
        <authorList>
            <person name="Hyun D.-W."/>
            <person name="Bae J.-W."/>
        </authorList>
    </citation>
    <scope>NUCLEOTIDE SEQUENCE [LARGE SCALE GENOMIC DNA]</scope>
    <source>
        <strain evidence="2 3">JCM 31784</strain>
    </source>
</reference>
<name>A0A7G9QZR3_9MICO</name>
<proteinExistence type="predicted"/>
<gene>
    <name evidence="2" type="ORF">H9L10_11155</name>
</gene>
<dbReference type="InterPro" id="IPR051490">
    <property type="entry name" value="THEM6_lcsJ_thioesterase"/>
</dbReference>
<dbReference type="PANTHER" id="PTHR12475:SF4">
    <property type="entry name" value="PROTEIN THEM6"/>
    <property type="match status" value="1"/>
</dbReference>
<evidence type="ECO:0000256" key="1">
    <source>
        <dbReference type="SAM" id="MobiDB-lite"/>
    </source>
</evidence>
<dbReference type="PANTHER" id="PTHR12475">
    <property type="match status" value="1"/>
</dbReference>
<dbReference type="AlphaFoldDB" id="A0A7G9QZR3"/>